<dbReference type="GO" id="GO:0140662">
    <property type="term" value="F:ATP-dependent protein folding chaperone"/>
    <property type="evidence" value="ECO:0007669"/>
    <property type="project" value="InterPro"/>
</dbReference>
<reference evidence="4 5" key="1">
    <citation type="submission" date="2019-03" db="EMBL/GenBank/DDBJ databases">
        <title>Single cell metagenomics reveals metabolic interactions within the superorganism composed of flagellate Streblomastix strix and complex community of Bacteroidetes bacteria on its surface.</title>
        <authorList>
            <person name="Treitli S.C."/>
            <person name="Kolisko M."/>
            <person name="Husnik F."/>
            <person name="Keeling P."/>
            <person name="Hampl V."/>
        </authorList>
    </citation>
    <scope>NUCLEOTIDE SEQUENCE [LARGE SCALE GENOMIC DNA]</scope>
    <source>
        <strain evidence="4">ST1C</strain>
    </source>
</reference>
<organism evidence="4 5">
    <name type="scientific">Streblomastix strix</name>
    <dbReference type="NCBI Taxonomy" id="222440"/>
    <lineage>
        <taxon>Eukaryota</taxon>
        <taxon>Metamonada</taxon>
        <taxon>Preaxostyla</taxon>
        <taxon>Oxymonadida</taxon>
        <taxon>Streblomastigidae</taxon>
        <taxon>Streblomastix</taxon>
    </lineage>
</organism>
<feature type="compositionally biased region" description="Basic residues" evidence="3">
    <location>
        <begin position="38"/>
        <end position="49"/>
    </location>
</feature>
<dbReference type="Pfam" id="PF00183">
    <property type="entry name" value="HSP90"/>
    <property type="match status" value="1"/>
</dbReference>
<evidence type="ECO:0000313" key="4">
    <source>
        <dbReference type="EMBL" id="KAA6389071.1"/>
    </source>
</evidence>
<evidence type="ECO:0000313" key="5">
    <source>
        <dbReference type="Proteomes" id="UP000324800"/>
    </source>
</evidence>
<sequence>MRDLRVFGLEQICGIANEFSEFIEITIYLRVEEDTKGKSRHRDPKRKKKIVDGNTNDSDEFNFNIPDYKYEYINTNKAIWLRDPKEVNEDEYKDFFKV</sequence>
<comment type="caution">
    <text evidence="4">The sequence shown here is derived from an EMBL/GenBank/DDBJ whole genome shotgun (WGS) entry which is preliminary data.</text>
</comment>
<accession>A0A5J4W2D0</accession>
<dbReference type="GO" id="GO:0051082">
    <property type="term" value="F:unfolded protein binding"/>
    <property type="evidence" value="ECO:0007669"/>
    <property type="project" value="InterPro"/>
</dbReference>
<gene>
    <name evidence="4" type="ORF">EZS28_015403</name>
</gene>
<evidence type="ECO:0000256" key="2">
    <source>
        <dbReference type="ARBA" id="ARBA00023186"/>
    </source>
</evidence>
<feature type="region of interest" description="Disordered" evidence="3">
    <location>
        <begin position="34"/>
        <end position="57"/>
    </location>
</feature>
<comment type="similarity">
    <text evidence="1">Belongs to the heat shock protein 90 family.</text>
</comment>
<dbReference type="GO" id="GO:0016887">
    <property type="term" value="F:ATP hydrolysis activity"/>
    <property type="evidence" value="ECO:0007669"/>
    <property type="project" value="InterPro"/>
</dbReference>
<proteinExistence type="inferred from homology"/>
<dbReference type="GO" id="GO:0005524">
    <property type="term" value="F:ATP binding"/>
    <property type="evidence" value="ECO:0007669"/>
    <property type="project" value="InterPro"/>
</dbReference>
<evidence type="ECO:0000256" key="3">
    <source>
        <dbReference type="SAM" id="MobiDB-lite"/>
    </source>
</evidence>
<dbReference type="OrthoDB" id="28737at2759"/>
<dbReference type="InterPro" id="IPR001404">
    <property type="entry name" value="Hsp90_fam"/>
</dbReference>
<evidence type="ECO:0000256" key="1">
    <source>
        <dbReference type="ARBA" id="ARBA00008239"/>
    </source>
</evidence>
<dbReference type="AlphaFoldDB" id="A0A5J4W2D0"/>
<dbReference type="EMBL" id="SNRW01003724">
    <property type="protein sequence ID" value="KAA6389071.1"/>
    <property type="molecule type" value="Genomic_DNA"/>
</dbReference>
<protein>
    <submittedName>
        <fullName evidence="4">Uncharacterized protein</fullName>
    </submittedName>
</protein>
<dbReference type="Proteomes" id="UP000324800">
    <property type="component" value="Unassembled WGS sequence"/>
</dbReference>
<keyword evidence="2" id="KW-0143">Chaperone</keyword>
<name>A0A5J4W2D0_9EUKA</name>